<name>A0AAN9A9Y6_HALRR</name>
<evidence type="ECO:0000256" key="8">
    <source>
        <dbReference type="ARBA" id="ARBA00023136"/>
    </source>
</evidence>
<sequence length="434" mass="47949">MPFLTPQGRVKPSLLDACAVPQRYHSVLLVLQHLQSMEEPQRVISAKNSRRRRWDVKSRESFEAALAVETESPQENQFNEKSESRSKYMEPKPHADSRDIINGERMNVEQLRQNRKSSVKSVNSKPNSEQMNGEQLRQNTKSSVKAVSSKPDPAKSSLSRPVSGRSSNSKPSSAKPKRTSTSNTAKGDEPASDSDLLSEKLGALLDDASLKGKDPKKQITKLKGGGNKESQKHISKQKEHQVLFKDDVENSDYKSPEKEEAVDMKISRVELTKDTETPSFNPSAPPLSPSTEKVTKVKKHKRKSESKILLLNTLNEESFIALQLKEMKDDVIDITKDDGETVIAAPGLFQATAYPTVNGNINAIFEEKIGGFVKAGNDISAIQKLSERLHDVAQVQTRTSHAVSLQTGFRTFSVLCQGLLAGITVTHCLLVSGH</sequence>
<protein>
    <submittedName>
        <fullName evidence="12">Uncharacterized protein</fullName>
    </submittedName>
</protein>
<feature type="compositionally biased region" description="Basic and acidic residues" evidence="11">
    <location>
        <begin position="229"/>
        <end position="262"/>
    </location>
</feature>
<keyword evidence="9" id="KW-0966">Cell projection</keyword>
<feature type="region of interest" description="Disordered" evidence="11">
    <location>
        <begin position="69"/>
        <end position="194"/>
    </location>
</feature>
<evidence type="ECO:0000256" key="11">
    <source>
        <dbReference type="SAM" id="MobiDB-lite"/>
    </source>
</evidence>
<evidence type="ECO:0000256" key="10">
    <source>
        <dbReference type="ARBA" id="ARBA00025631"/>
    </source>
</evidence>
<feature type="compositionally biased region" description="Low complexity" evidence="11">
    <location>
        <begin position="119"/>
        <end position="128"/>
    </location>
</feature>
<evidence type="ECO:0000256" key="2">
    <source>
        <dbReference type="ARBA" id="ARBA00004141"/>
    </source>
</evidence>
<evidence type="ECO:0000256" key="4">
    <source>
        <dbReference type="ARBA" id="ARBA00022692"/>
    </source>
</evidence>
<keyword evidence="13" id="KW-1185">Reference proteome</keyword>
<dbReference type="InterPro" id="IPR029409">
    <property type="entry name" value="TMEM237"/>
</dbReference>
<evidence type="ECO:0000256" key="7">
    <source>
        <dbReference type="ARBA" id="ARBA00023069"/>
    </source>
</evidence>
<dbReference type="GO" id="GO:0016020">
    <property type="term" value="C:membrane"/>
    <property type="evidence" value="ECO:0007669"/>
    <property type="project" value="UniProtKB-SubCell"/>
</dbReference>
<reference evidence="12 13" key="1">
    <citation type="submission" date="2023-11" db="EMBL/GenBank/DDBJ databases">
        <title>Halocaridina rubra genome assembly.</title>
        <authorList>
            <person name="Smith C."/>
        </authorList>
    </citation>
    <scope>NUCLEOTIDE SEQUENCE [LARGE SCALE GENOMIC DNA]</scope>
    <source>
        <strain evidence="12">EP-1</strain>
        <tissue evidence="12">Whole</tissue>
    </source>
</reference>
<dbReference type="GO" id="GO:0035869">
    <property type="term" value="C:ciliary transition zone"/>
    <property type="evidence" value="ECO:0007669"/>
    <property type="project" value="TreeGrafter"/>
</dbReference>
<feature type="compositionally biased region" description="Low complexity" evidence="11">
    <location>
        <begin position="156"/>
        <end position="174"/>
    </location>
</feature>
<dbReference type="PANTHER" id="PTHR28388">
    <property type="entry name" value="TRANSMEMBRANE PROTEIN 237"/>
    <property type="match status" value="1"/>
</dbReference>
<dbReference type="EMBL" id="JAXCGZ010006154">
    <property type="protein sequence ID" value="KAK7080063.1"/>
    <property type="molecule type" value="Genomic_DNA"/>
</dbReference>
<evidence type="ECO:0000313" key="13">
    <source>
        <dbReference type="Proteomes" id="UP001381693"/>
    </source>
</evidence>
<proteinExistence type="inferred from homology"/>
<dbReference type="Proteomes" id="UP001381693">
    <property type="component" value="Unassembled WGS sequence"/>
</dbReference>
<keyword evidence="7" id="KW-0969">Cilium</keyword>
<evidence type="ECO:0000256" key="1">
    <source>
        <dbReference type="ARBA" id="ARBA00004138"/>
    </source>
</evidence>
<organism evidence="12 13">
    <name type="scientific">Halocaridina rubra</name>
    <name type="common">Hawaiian red shrimp</name>
    <dbReference type="NCBI Taxonomy" id="373956"/>
    <lineage>
        <taxon>Eukaryota</taxon>
        <taxon>Metazoa</taxon>
        <taxon>Ecdysozoa</taxon>
        <taxon>Arthropoda</taxon>
        <taxon>Crustacea</taxon>
        <taxon>Multicrustacea</taxon>
        <taxon>Malacostraca</taxon>
        <taxon>Eumalacostraca</taxon>
        <taxon>Eucarida</taxon>
        <taxon>Decapoda</taxon>
        <taxon>Pleocyemata</taxon>
        <taxon>Caridea</taxon>
        <taxon>Atyoidea</taxon>
        <taxon>Atyidae</taxon>
        <taxon>Halocaridina</taxon>
    </lineage>
</organism>
<evidence type="ECO:0000256" key="6">
    <source>
        <dbReference type="ARBA" id="ARBA00022989"/>
    </source>
</evidence>
<gene>
    <name evidence="12" type="ORF">SK128_001728</name>
</gene>
<dbReference type="Pfam" id="PF15383">
    <property type="entry name" value="TMEM237"/>
    <property type="match status" value="1"/>
</dbReference>
<evidence type="ECO:0000256" key="3">
    <source>
        <dbReference type="ARBA" id="ARBA00008783"/>
    </source>
</evidence>
<dbReference type="GO" id="GO:0060271">
    <property type="term" value="P:cilium assembly"/>
    <property type="evidence" value="ECO:0007669"/>
    <property type="project" value="TreeGrafter"/>
</dbReference>
<comment type="similarity">
    <text evidence="3">Belongs to the TMEM237 family.</text>
</comment>
<dbReference type="AlphaFoldDB" id="A0AAN9A9Y6"/>
<feature type="compositionally biased region" description="Basic and acidic residues" evidence="11">
    <location>
        <begin position="78"/>
        <end position="102"/>
    </location>
</feature>
<accession>A0AAN9A9Y6</accession>
<comment type="subcellular location">
    <subcellularLocation>
        <location evidence="1">Cell projection</location>
        <location evidence="1">Cilium</location>
    </subcellularLocation>
    <subcellularLocation>
        <location evidence="2">Membrane</location>
        <topology evidence="2">Multi-pass membrane protein</topology>
    </subcellularLocation>
</comment>
<keyword evidence="6" id="KW-1133">Transmembrane helix</keyword>
<keyword evidence="5" id="KW-0970">Cilium biogenesis/degradation</keyword>
<evidence type="ECO:0000313" key="12">
    <source>
        <dbReference type="EMBL" id="KAK7080063.1"/>
    </source>
</evidence>
<comment type="function">
    <text evidence="10">Component of the transition zone in primary cilia. Required for ciliogenesis.</text>
</comment>
<feature type="compositionally biased region" description="Polar residues" evidence="11">
    <location>
        <begin position="129"/>
        <end position="146"/>
    </location>
</feature>
<keyword evidence="4" id="KW-0812">Transmembrane</keyword>
<dbReference type="PANTHER" id="PTHR28388:SF1">
    <property type="entry name" value="TRANSMEMBRANE PROTEIN 237"/>
    <property type="match status" value="1"/>
</dbReference>
<keyword evidence="8" id="KW-0472">Membrane</keyword>
<feature type="region of interest" description="Disordered" evidence="11">
    <location>
        <begin position="215"/>
        <end position="262"/>
    </location>
</feature>
<evidence type="ECO:0000256" key="5">
    <source>
        <dbReference type="ARBA" id="ARBA00022794"/>
    </source>
</evidence>
<comment type="caution">
    <text evidence="12">The sequence shown here is derived from an EMBL/GenBank/DDBJ whole genome shotgun (WGS) entry which is preliminary data.</text>
</comment>
<evidence type="ECO:0000256" key="9">
    <source>
        <dbReference type="ARBA" id="ARBA00023273"/>
    </source>
</evidence>